<keyword evidence="3" id="KW-1185">Reference proteome</keyword>
<evidence type="ECO:0008006" key="4">
    <source>
        <dbReference type="Google" id="ProtNLM"/>
    </source>
</evidence>
<feature type="chain" id="PRO_5024950699" description="P-loop containing nucleoside triphosphate hydrolase protein" evidence="1">
    <location>
        <begin position="19"/>
        <end position="344"/>
    </location>
</feature>
<dbReference type="OrthoDB" id="4510652at2759"/>
<dbReference type="Proteomes" id="UP000326950">
    <property type="component" value="Unassembled WGS sequence"/>
</dbReference>
<name>A0A5N6UJ33_ASPTM</name>
<protein>
    <recommendedName>
        <fullName evidence="4">P-loop containing nucleoside triphosphate hydrolase protein</fullName>
    </recommendedName>
</protein>
<dbReference type="EMBL" id="ML738691">
    <property type="protein sequence ID" value="KAE8158649.1"/>
    <property type="molecule type" value="Genomic_DNA"/>
</dbReference>
<reference evidence="2 3" key="1">
    <citation type="submission" date="2019-04" db="EMBL/GenBank/DDBJ databases">
        <title>Friends and foes A comparative genomics study of 23 Aspergillus species from section Flavi.</title>
        <authorList>
            <consortium name="DOE Joint Genome Institute"/>
            <person name="Kjaerbolling I."/>
            <person name="Vesth T."/>
            <person name="Frisvad J.C."/>
            <person name="Nybo J.L."/>
            <person name="Theobald S."/>
            <person name="Kildgaard S."/>
            <person name="Isbrandt T."/>
            <person name="Kuo A."/>
            <person name="Sato A."/>
            <person name="Lyhne E.K."/>
            <person name="Kogle M.E."/>
            <person name="Wiebenga A."/>
            <person name="Kun R.S."/>
            <person name="Lubbers R.J."/>
            <person name="Makela M.R."/>
            <person name="Barry K."/>
            <person name="Chovatia M."/>
            <person name="Clum A."/>
            <person name="Daum C."/>
            <person name="Haridas S."/>
            <person name="He G."/>
            <person name="LaButti K."/>
            <person name="Lipzen A."/>
            <person name="Mondo S."/>
            <person name="Riley R."/>
            <person name="Salamov A."/>
            <person name="Simmons B.A."/>
            <person name="Magnuson J.K."/>
            <person name="Henrissat B."/>
            <person name="Mortensen U.H."/>
            <person name="Larsen T.O."/>
            <person name="Devries R.P."/>
            <person name="Grigoriev I.V."/>
            <person name="Machida M."/>
            <person name="Baker S.E."/>
            <person name="Andersen M.R."/>
        </authorList>
    </citation>
    <scope>NUCLEOTIDE SEQUENCE [LARGE SCALE GENOMIC DNA]</scope>
    <source>
        <strain evidence="2 3">CBS 117626</strain>
    </source>
</reference>
<accession>A0A5N6UJ33</accession>
<gene>
    <name evidence="2" type="ORF">BDV40DRAFT_291661</name>
</gene>
<dbReference type="AlphaFoldDB" id="A0A5N6UJ33"/>
<evidence type="ECO:0000313" key="3">
    <source>
        <dbReference type="Proteomes" id="UP000326950"/>
    </source>
</evidence>
<sequence>MATFLLLILTYLERSINPLANLVDEVIERVHHYHIIRVIGTPVSGKTAVMKLMVNRLLENYGPTTPIYALTGWQKQKVRVTSGWARYLEQKTSGQGRDIEPGWCSFIGFERAMYTTVPMVFATRQEISLRSGESNGEDGWGLLPRFKSAGLMLGENEAMDVVTRYASAALQPFPYLTSDFKKGWCLTNNGHIDSLTSLTHVLHDVLGFYDLVQRGVSIYWRTTNKILSSQPLQFVDLRSGYPFTKGRPTSNRLRDPAASRGFKTAIANTGIYKSSLKTESKDFKHALRDIWHNRRLHAKRSSWDIHYVFASHVHRCQCFLKKISFDAGFGIPLPRAAVEATTHL</sequence>
<feature type="signal peptide" evidence="1">
    <location>
        <begin position="1"/>
        <end position="18"/>
    </location>
</feature>
<evidence type="ECO:0000313" key="2">
    <source>
        <dbReference type="EMBL" id="KAE8158649.1"/>
    </source>
</evidence>
<organism evidence="2 3">
    <name type="scientific">Aspergillus tamarii</name>
    <dbReference type="NCBI Taxonomy" id="41984"/>
    <lineage>
        <taxon>Eukaryota</taxon>
        <taxon>Fungi</taxon>
        <taxon>Dikarya</taxon>
        <taxon>Ascomycota</taxon>
        <taxon>Pezizomycotina</taxon>
        <taxon>Eurotiomycetes</taxon>
        <taxon>Eurotiomycetidae</taxon>
        <taxon>Eurotiales</taxon>
        <taxon>Aspergillaceae</taxon>
        <taxon>Aspergillus</taxon>
        <taxon>Aspergillus subgen. Circumdati</taxon>
    </lineage>
</organism>
<keyword evidence="1" id="KW-0732">Signal</keyword>
<proteinExistence type="predicted"/>
<evidence type="ECO:0000256" key="1">
    <source>
        <dbReference type="SAM" id="SignalP"/>
    </source>
</evidence>